<feature type="signal peptide" evidence="6">
    <location>
        <begin position="1"/>
        <end position="24"/>
    </location>
</feature>
<feature type="domain" description="Fe/B12 periplasmic-binding" evidence="7">
    <location>
        <begin position="63"/>
        <end position="318"/>
    </location>
</feature>
<organism evidence="8 9">
    <name type="scientific">Streptomyces amakusaensis</name>
    <dbReference type="NCBI Taxonomy" id="67271"/>
    <lineage>
        <taxon>Bacteria</taxon>
        <taxon>Bacillati</taxon>
        <taxon>Actinomycetota</taxon>
        <taxon>Actinomycetes</taxon>
        <taxon>Kitasatosporales</taxon>
        <taxon>Streptomycetaceae</taxon>
        <taxon>Streptomyces</taxon>
    </lineage>
</organism>
<dbReference type="PROSITE" id="PS50983">
    <property type="entry name" value="FE_B12_PBP"/>
    <property type="match status" value="1"/>
</dbReference>
<keyword evidence="3" id="KW-0813">Transport</keyword>
<evidence type="ECO:0000256" key="5">
    <source>
        <dbReference type="SAM" id="MobiDB-lite"/>
    </source>
</evidence>
<dbReference type="Gene3D" id="3.40.50.1980">
    <property type="entry name" value="Nitrogenase molybdenum iron protein domain"/>
    <property type="match status" value="2"/>
</dbReference>
<gene>
    <name evidence="8" type="ORF">ACFPRH_10995</name>
</gene>
<evidence type="ECO:0000313" key="9">
    <source>
        <dbReference type="Proteomes" id="UP001596160"/>
    </source>
</evidence>
<dbReference type="PROSITE" id="PS51257">
    <property type="entry name" value="PROKAR_LIPOPROTEIN"/>
    <property type="match status" value="1"/>
</dbReference>
<dbReference type="Proteomes" id="UP001596160">
    <property type="component" value="Unassembled WGS sequence"/>
</dbReference>
<comment type="subcellular location">
    <subcellularLocation>
        <location evidence="1">Cell envelope</location>
    </subcellularLocation>
</comment>
<evidence type="ECO:0000256" key="2">
    <source>
        <dbReference type="ARBA" id="ARBA00008814"/>
    </source>
</evidence>
<dbReference type="InterPro" id="IPR002491">
    <property type="entry name" value="ABC_transptr_periplasmic_BD"/>
</dbReference>
<evidence type="ECO:0000313" key="8">
    <source>
        <dbReference type="EMBL" id="MFC5152259.1"/>
    </source>
</evidence>
<evidence type="ECO:0000256" key="1">
    <source>
        <dbReference type="ARBA" id="ARBA00004196"/>
    </source>
</evidence>
<comment type="similarity">
    <text evidence="2">Belongs to the bacterial solute-binding protein 8 family.</text>
</comment>
<dbReference type="InterPro" id="IPR051313">
    <property type="entry name" value="Bact_iron-sidero_bind"/>
</dbReference>
<evidence type="ECO:0000256" key="4">
    <source>
        <dbReference type="ARBA" id="ARBA00022729"/>
    </source>
</evidence>
<dbReference type="SUPFAM" id="SSF53807">
    <property type="entry name" value="Helical backbone' metal receptor"/>
    <property type="match status" value="1"/>
</dbReference>
<reference evidence="9" key="1">
    <citation type="journal article" date="2019" name="Int. J. Syst. Evol. Microbiol.">
        <title>The Global Catalogue of Microorganisms (GCM) 10K type strain sequencing project: providing services to taxonomists for standard genome sequencing and annotation.</title>
        <authorList>
            <consortium name="The Broad Institute Genomics Platform"/>
            <consortium name="The Broad Institute Genome Sequencing Center for Infectious Disease"/>
            <person name="Wu L."/>
            <person name="Ma J."/>
        </authorList>
    </citation>
    <scope>NUCLEOTIDE SEQUENCE [LARGE SCALE GENOMIC DNA]</scope>
    <source>
        <strain evidence="9">PCU 266</strain>
    </source>
</reference>
<feature type="compositionally biased region" description="Basic and acidic residues" evidence="5">
    <location>
        <begin position="25"/>
        <end position="45"/>
    </location>
</feature>
<name>A0ABW0AIC9_9ACTN</name>
<evidence type="ECO:0000256" key="6">
    <source>
        <dbReference type="SAM" id="SignalP"/>
    </source>
</evidence>
<protein>
    <submittedName>
        <fullName evidence="8">ABC transporter substrate-binding protein</fullName>
    </submittedName>
</protein>
<comment type="caution">
    <text evidence="8">The sequence shown here is derived from an EMBL/GenBank/DDBJ whole genome shotgun (WGS) entry which is preliminary data.</text>
</comment>
<feature type="chain" id="PRO_5045141987" evidence="6">
    <location>
        <begin position="25"/>
        <end position="339"/>
    </location>
</feature>
<evidence type="ECO:0000256" key="3">
    <source>
        <dbReference type="ARBA" id="ARBA00022448"/>
    </source>
</evidence>
<proteinExistence type="inferred from homology"/>
<accession>A0ABW0AIC9</accession>
<feature type="region of interest" description="Disordered" evidence="5">
    <location>
        <begin position="24"/>
        <end position="46"/>
    </location>
</feature>
<sequence length="339" mass="35787">MSKRRVLVAAALVAPLLLSGCGTSSEKDGADGGKGGEKAPAEKTTRSVTHALGTLNVPTAPKSVVALDEVAGLTLLSLGIKPKVVYKASAQPRAQEILEAGGVEVRDVTVGTLPAMEKLTVDGPDLMVGTGAAGPAGVGYKKLTKLAPTVVLPIEGTWREIVANTAGYFGKEEIGKRQIAATEALLKKPAEANKAEKGDETLSLLGNSFGQNDFTMPPHVPISTLVAEAGFTRPEFQQREVKGYSVPLSSEFLSEQDAELIVIPKGAYYDPAALQKKPTFKELKGEVVIPDADIWYGMSGFAFYASAHDLNTLASGQGELTSQKTVQDVWKTYLSETTK</sequence>
<dbReference type="EMBL" id="JBHSKP010000005">
    <property type="protein sequence ID" value="MFC5152259.1"/>
    <property type="molecule type" value="Genomic_DNA"/>
</dbReference>
<dbReference type="RefSeq" id="WP_344477457.1">
    <property type="nucleotide sequence ID" value="NZ_BAAASB010000008.1"/>
</dbReference>
<dbReference type="PANTHER" id="PTHR30532:SF24">
    <property type="entry name" value="FERRIC ENTEROBACTIN-BINDING PERIPLASMIC PROTEIN FEPB"/>
    <property type="match status" value="1"/>
</dbReference>
<keyword evidence="4 6" id="KW-0732">Signal</keyword>
<dbReference type="PANTHER" id="PTHR30532">
    <property type="entry name" value="IRON III DICITRATE-BINDING PERIPLASMIC PROTEIN"/>
    <property type="match status" value="1"/>
</dbReference>
<keyword evidence="9" id="KW-1185">Reference proteome</keyword>
<evidence type="ECO:0000259" key="7">
    <source>
        <dbReference type="PROSITE" id="PS50983"/>
    </source>
</evidence>